<evidence type="ECO:0000313" key="1">
    <source>
        <dbReference type="EMBL" id="KAK3048629.1"/>
    </source>
</evidence>
<proteinExistence type="predicted"/>
<name>A0ACC3CX08_9PEZI</name>
<protein>
    <submittedName>
        <fullName evidence="1">Uncharacterized protein</fullName>
    </submittedName>
</protein>
<keyword evidence="2" id="KW-1185">Reference proteome</keyword>
<reference evidence="1" key="1">
    <citation type="submission" date="2024-09" db="EMBL/GenBank/DDBJ databases">
        <title>Black Yeasts Isolated from many extreme environments.</title>
        <authorList>
            <person name="Coleine C."/>
            <person name="Stajich J.E."/>
            <person name="Selbmann L."/>
        </authorList>
    </citation>
    <scope>NUCLEOTIDE SEQUENCE</scope>
    <source>
        <strain evidence="1">CCFEE 5737</strain>
    </source>
</reference>
<accession>A0ACC3CX08</accession>
<sequence>DISARSPIPDYETRPRQSLDSRRYLAPRPPRASLQERRIDRPDGMAEEGFEEVGLNDEVKPKKRSLFGFGHNNNDESNDGSRPSSSHHNISSFIPGRKRGDSGRGAELRSMPRPGSTQGPPVKPAES</sequence>
<dbReference type="Proteomes" id="UP001186974">
    <property type="component" value="Unassembled WGS sequence"/>
</dbReference>
<dbReference type="EMBL" id="JAWDJW010010263">
    <property type="protein sequence ID" value="KAK3048629.1"/>
    <property type="molecule type" value="Genomic_DNA"/>
</dbReference>
<feature type="non-terminal residue" evidence="1">
    <location>
        <position position="1"/>
    </location>
</feature>
<comment type="caution">
    <text evidence="1">The sequence shown here is derived from an EMBL/GenBank/DDBJ whole genome shotgun (WGS) entry which is preliminary data.</text>
</comment>
<evidence type="ECO:0000313" key="2">
    <source>
        <dbReference type="Proteomes" id="UP001186974"/>
    </source>
</evidence>
<gene>
    <name evidence="1" type="ORF">LTS18_012903</name>
</gene>
<organism evidence="1 2">
    <name type="scientific">Coniosporium uncinatum</name>
    <dbReference type="NCBI Taxonomy" id="93489"/>
    <lineage>
        <taxon>Eukaryota</taxon>
        <taxon>Fungi</taxon>
        <taxon>Dikarya</taxon>
        <taxon>Ascomycota</taxon>
        <taxon>Pezizomycotina</taxon>
        <taxon>Dothideomycetes</taxon>
        <taxon>Dothideomycetes incertae sedis</taxon>
        <taxon>Coniosporium</taxon>
    </lineage>
</organism>